<dbReference type="STRING" id="483913.AN935_10800"/>
<protein>
    <recommendedName>
        <fullName evidence="1">UPF0398 protein SC09_Contig24orf00298</fullName>
    </recommendedName>
</protein>
<dbReference type="Proteomes" id="UP000032247">
    <property type="component" value="Unassembled WGS sequence"/>
</dbReference>
<name>A0A0D1IPR4_BACIU</name>
<dbReference type="PIRSF" id="PIRSF021290">
    <property type="entry name" value="DUF1273"/>
    <property type="match status" value="1"/>
</dbReference>
<reference evidence="2 3" key="1">
    <citation type="submission" date="2014-12" db="EMBL/GenBank/DDBJ databases">
        <title>Comparative genome analysis of Bacillus coagulans HM-08, Clostridium butyricum HM-68, Bacillus subtilis HM-66 and Bacillus licheniformis BL-09.</title>
        <authorList>
            <person name="Zhang H."/>
        </authorList>
    </citation>
    <scope>NUCLEOTIDE SEQUENCE [LARGE SCALE GENOMIC DNA]</scope>
    <source>
        <strain evidence="2 3">HM-66</strain>
    </source>
</reference>
<evidence type="ECO:0000256" key="1">
    <source>
        <dbReference type="HAMAP-Rule" id="MF_01575"/>
    </source>
</evidence>
<comment type="similarity">
    <text evidence="1">Belongs to the UPF0398 family.</text>
</comment>
<gene>
    <name evidence="2" type="ORF">SC09_Contig24orf00298</name>
</gene>
<dbReference type="SUPFAM" id="SSF102405">
    <property type="entry name" value="MCP/YpsA-like"/>
    <property type="match status" value="1"/>
</dbReference>
<dbReference type="EMBL" id="JXBC01000003">
    <property type="protein sequence ID" value="KIU11348.1"/>
    <property type="molecule type" value="Genomic_DNA"/>
</dbReference>
<sequence length="210" mass="24183">MENVQLDGVNNAAQQMGPTGAPFFKAGEMMKVLAITGYKPFELGIFKQDDKALYYIKKAIKNRLIAFLDEGLEWILISGQLGAELWTAEAAYDLQEEYPDLKVAVITPFYEQEKNWKEPNKEQYEAVLAQADYEASLTHRPYESPLQFKQKNQFFIDKSDGLLLLYDPEKEGSPKYMLGTAEKRREKDGYPIYFITMDDLRVTVEEDSYS</sequence>
<dbReference type="NCBIfam" id="NF010181">
    <property type="entry name" value="PRK13660.1"/>
    <property type="match status" value="1"/>
</dbReference>
<dbReference type="PATRIC" id="fig|1423.134.peg.223"/>
<dbReference type="Gene3D" id="3.40.50.450">
    <property type="match status" value="1"/>
</dbReference>
<dbReference type="PANTHER" id="PTHR38440:SF1">
    <property type="entry name" value="UPF0398 PROTEIN SPR0331"/>
    <property type="match status" value="1"/>
</dbReference>
<dbReference type="PANTHER" id="PTHR38440">
    <property type="entry name" value="UPF0398 PROTEIN YPSA"/>
    <property type="match status" value="1"/>
</dbReference>
<evidence type="ECO:0000313" key="3">
    <source>
        <dbReference type="Proteomes" id="UP000032247"/>
    </source>
</evidence>
<dbReference type="AlphaFoldDB" id="A0A0D1IPR4"/>
<proteinExistence type="inferred from homology"/>
<organism evidence="2 3">
    <name type="scientific">Bacillus subtilis</name>
    <dbReference type="NCBI Taxonomy" id="1423"/>
    <lineage>
        <taxon>Bacteria</taxon>
        <taxon>Bacillati</taxon>
        <taxon>Bacillota</taxon>
        <taxon>Bacilli</taxon>
        <taxon>Bacillales</taxon>
        <taxon>Bacillaceae</taxon>
        <taxon>Bacillus</taxon>
    </lineage>
</organism>
<accession>A0A0D1IPR4</accession>
<comment type="caution">
    <text evidence="2">The sequence shown here is derived from an EMBL/GenBank/DDBJ whole genome shotgun (WGS) entry which is preliminary data.</text>
</comment>
<dbReference type="HAMAP" id="MF_01575">
    <property type="entry name" value="UPF0398"/>
    <property type="match status" value="1"/>
</dbReference>
<evidence type="ECO:0000313" key="2">
    <source>
        <dbReference type="EMBL" id="KIU11348.1"/>
    </source>
</evidence>
<dbReference type="Pfam" id="PF06908">
    <property type="entry name" value="YpsA"/>
    <property type="match status" value="1"/>
</dbReference>
<dbReference type="InterPro" id="IPR010697">
    <property type="entry name" value="YspA"/>
</dbReference>